<feature type="binding site" evidence="8">
    <location>
        <position position="394"/>
    </location>
    <ligand>
        <name>Mn(2+)</name>
        <dbReference type="ChEBI" id="CHEBI:29035"/>
    </ligand>
</feature>
<feature type="non-terminal residue" evidence="11">
    <location>
        <position position="477"/>
    </location>
</feature>
<dbReference type="GO" id="GO:0016773">
    <property type="term" value="F:phosphotransferase activity, alcohol group as acceptor"/>
    <property type="evidence" value="ECO:0007669"/>
    <property type="project" value="TreeGrafter"/>
</dbReference>
<dbReference type="GO" id="GO:0016301">
    <property type="term" value="F:kinase activity"/>
    <property type="evidence" value="ECO:0007669"/>
    <property type="project" value="UniProtKB-KW"/>
</dbReference>
<keyword evidence="3" id="KW-0333">Golgi apparatus</keyword>
<protein>
    <submittedName>
        <fullName evidence="11">FA20C kinase</fullName>
    </submittedName>
</protein>
<evidence type="ECO:0000256" key="6">
    <source>
        <dbReference type="PIRSR" id="PIRSR624869-1"/>
    </source>
</evidence>
<keyword evidence="11" id="KW-0808">Transferase</keyword>
<evidence type="ECO:0000256" key="5">
    <source>
        <dbReference type="ARBA" id="ARBA00023180"/>
    </source>
</evidence>
<keyword evidence="12" id="KW-1185">Reference proteome</keyword>
<evidence type="ECO:0000313" key="11">
    <source>
        <dbReference type="EMBL" id="KAG2464715.1"/>
    </source>
</evidence>
<evidence type="ECO:0000256" key="2">
    <source>
        <dbReference type="ARBA" id="ARBA00006557"/>
    </source>
</evidence>
<feature type="active site" evidence="6">
    <location>
        <position position="374"/>
    </location>
</feature>
<dbReference type="Proteomes" id="UP000886611">
    <property type="component" value="Unassembled WGS sequence"/>
</dbReference>
<dbReference type="GO" id="GO:0005794">
    <property type="term" value="C:Golgi apparatus"/>
    <property type="evidence" value="ECO:0007669"/>
    <property type="project" value="UniProtKB-SubCell"/>
</dbReference>
<feature type="non-terminal residue" evidence="11">
    <location>
        <position position="1"/>
    </location>
</feature>
<evidence type="ECO:0000256" key="9">
    <source>
        <dbReference type="SAM" id="MobiDB-lite"/>
    </source>
</evidence>
<dbReference type="InterPro" id="IPR024869">
    <property type="entry name" value="FAM20"/>
</dbReference>
<dbReference type="PANTHER" id="PTHR12450:SF25">
    <property type="entry name" value="FAM20 C-TERMINAL DOMAIN-CONTAINING PROTEIN"/>
    <property type="match status" value="1"/>
</dbReference>
<accession>A0A8X7X995</accession>
<feature type="binding site" evidence="7">
    <location>
        <position position="185"/>
    </location>
    <ligand>
        <name>ATP</name>
        <dbReference type="ChEBI" id="CHEBI:30616"/>
    </ligand>
</feature>
<feature type="region of interest" description="Disordered" evidence="9">
    <location>
        <begin position="47"/>
        <end position="70"/>
    </location>
</feature>
<keyword evidence="8" id="KW-0479">Metal-binding</keyword>
<keyword evidence="4" id="KW-1015">Disulfide bond</keyword>
<dbReference type="GO" id="GO:0070166">
    <property type="term" value="P:enamel mineralization"/>
    <property type="evidence" value="ECO:0007669"/>
    <property type="project" value="TreeGrafter"/>
</dbReference>
<keyword evidence="8" id="KW-0464">Manganese</keyword>
<feature type="binding site" evidence="7">
    <location>
        <position position="201"/>
    </location>
    <ligand>
        <name>ATP</name>
        <dbReference type="ChEBI" id="CHEBI:30616"/>
    </ligand>
</feature>
<dbReference type="InterPro" id="IPR009581">
    <property type="entry name" value="FAM20_C"/>
</dbReference>
<dbReference type="Pfam" id="PF06702">
    <property type="entry name" value="Fam20C"/>
    <property type="match status" value="1"/>
</dbReference>
<evidence type="ECO:0000256" key="7">
    <source>
        <dbReference type="PIRSR" id="PIRSR624869-2"/>
    </source>
</evidence>
<comment type="similarity">
    <text evidence="2">Belongs to the FAM20 family.</text>
</comment>
<dbReference type="GO" id="GO:0046872">
    <property type="term" value="F:metal ion binding"/>
    <property type="evidence" value="ECO:0007669"/>
    <property type="project" value="UniProtKB-KW"/>
</dbReference>
<dbReference type="AlphaFoldDB" id="A0A8X7X995"/>
<keyword evidence="5" id="KW-0325">Glycoprotein</keyword>
<evidence type="ECO:0000256" key="8">
    <source>
        <dbReference type="PIRSR" id="PIRSR624869-3"/>
    </source>
</evidence>
<proteinExistence type="inferred from homology"/>
<keyword evidence="11" id="KW-0418">Kinase</keyword>
<comment type="subcellular location">
    <subcellularLocation>
        <location evidence="1">Golgi apparatus</location>
    </subcellularLocation>
</comment>
<evidence type="ECO:0000259" key="10">
    <source>
        <dbReference type="Pfam" id="PF06702"/>
    </source>
</evidence>
<feature type="domain" description="FAM20 C-terminal" evidence="10">
    <location>
        <begin position="269"/>
        <end position="399"/>
    </location>
</feature>
<feature type="binding site" evidence="7">
    <location>
        <position position="379"/>
    </location>
    <ligand>
        <name>ATP</name>
        <dbReference type="ChEBI" id="CHEBI:30616"/>
    </ligand>
</feature>
<reference evidence="11 12" key="1">
    <citation type="journal article" date="2021" name="Cell">
        <title>Tracing the genetic footprints of vertebrate landing in non-teleost ray-finned fishes.</title>
        <authorList>
            <person name="Bi X."/>
            <person name="Wang K."/>
            <person name="Yang L."/>
            <person name="Pan H."/>
            <person name="Jiang H."/>
            <person name="Wei Q."/>
            <person name="Fang M."/>
            <person name="Yu H."/>
            <person name="Zhu C."/>
            <person name="Cai Y."/>
            <person name="He Y."/>
            <person name="Gan X."/>
            <person name="Zeng H."/>
            <person name="Yu D."/>
            <person name="Zhu Y."/>
            <person name="Jiang H."/>
            <person name="Qiu Q."/>
            <person name="Yang H."/>
            <person name="Zhang Y.E."/>
            <person name="Wang W."/>
            <person name="Zhu M."/>
            <person name="He S."/>
            <person name="Zhang G."/>
        </authorList>
    </citation>
    <scope>NUCLEOTIDE SEQUENCE [LARGE SCALE GENOMIC DNA]</scope>
    <source>
        <strain evidence="11">Bchr_013</strain>
    </source>
</reference>
<keyword evidence="7" id="KW-0067">ATP-binding</keyword>
<sequence length="477" mass="55140">MLSPLMKPLERSDCPERNTLLPAQVQSDPTGRRVQVSPHLRVLQDFSGSSNKSSIDASNTKQDISKAGSRQSQLTVSKMAALFRHPLYNTALSELTDDDWLLRLKSGAMFNEKDSNSQEWVSDEHGFDLIKWNRSVESHPPWLRFHLGINRYELYSRHDSNVDILLKQLVTHKIVSAVQKPGGTQLKLVMSFPNYGQALFKPMKQTRDQETPADFFYFSDFERHNSEIAAFHLDRILDFRRIPPTVGRLINITSEIWDITSDRKLARTFYISPANNVCFYGECSYYCSTEHAICGRPHLLEASLAAFLPDLSLAKRRSWRSPWRRSYNKHKKAEWETNPDYCATVKNTPPYNKGTRLVDLIDLTILDFLMGNLDRHHYETFERFGNETFLIHLDNGRGIKRSTYHRLRLLSQEEYRLSDVLRESLSRDPLTPVLSEPHLLALDRRLKIILQTISNCMKAHSRGVVYDDLTPPHRSGH</sequence>
<keyword evidence="7" id="KW-0547">Nucleotide-binding</keyword>
<name>A0A8X7X995_POLSE</name>
<evidence type="ECO:0000313" key="12">
    <source>
        <dbReference type="Proteomes" id="UP000886611"/>
    </source>
</evidence>
<evidence type="ECO:0000256" key="4">
    <source>
        <dbReference type="ARBA" id="ARBA00023157"/>
    </source>
</evidence>
<feature type="binding site" evidence="8">
    <location>
        <position position="222"/>
    </location>
    <ligand>
        <name>Mn(2+)</name>
        <dbReference type="ChEBI" id="CHEBI:29035"/>
    </ligand>
</feature>
<dbReference type="GO" id="GO:0005524">
    <property type="term" value="F:ATP binding"/>
    <property type="evidence" value="ECO:0007669"/>
    <property type="project" value="UniProtKB-KW"/>
</dbReference>
<dbReference type="EMBL" id="JAATIS010003638">
    <property type="protein sequence ID" value="KAG2464715.1"/>
    <property type="molecule type" value="Genomic_DNA"/>
</dbReference>
<feature type="binding site" evidence="7">
    <location>
        <position position="222"/>
    </location>
    <ligand>
        <name>ATP</name>
        <dbReference type="ChEBI" id="CHEBI:30616"/>
    </ligand>
</feature>
<dbReference type="PANTHER" id="PTHR12450">
    <property type="entry name" value="DENTIN MATRIX PROTEIN 4 PROTEIN FAM20"/>
    <property type="match status" value="1"/>
</dbReference>
<comment type="cofactor">
    <cofactor evidence="8">
        <name>Mn(2+)</name>
        <dbReference type="ChEBI" id="CHEBI:29035"/>
    </cofactor>
</comment>
<organism evidence="11 12">
    <name type="scientific">Polypterus senegalus</name>
    <name type="common">Senegal bichir</name>
    <dbReference type="NCBI Taxonomy" id="55291"/>
    <lineage>
        <taxon>Eukaryota</taxon>
        <taxon>Metazoa</taxon>
        <taxon>Chordata</taxon>
        <taxon>Craniata</taxon>
        <taxon>Vertebrata</taxon>
        <taxon>Euteleostomi</taxon>
        <taxon>Actinopterygii</taxon>
        <taxon>Polypteriformes</taxon>
        <taxon>Polypteridae</taxon>
        <taxon>Polypterus</taxon>
    </lineage>
</organism>
<comment type="caution">
    <text evidence="11">The sequence shown here is derived from an EMBL/GenBank/DDBJ whole genome shotgun (WGS) entry which is preliminary data.</text>
</comment>
<feature type="binding site" evidence="7">
    <location>
        <begin position="305"/>
        <end position="308"/>
    </location>
    <ligand>
        <name>ATP</name>
        <dbReference type="ChEBI" id="CHEBI:30616"/>
    </ligand>
</feature>
<evidence type="ECO:0000256" key="1">
    <source>
        <dbReference type="ARBA" id="ARBA00004555"/>
    </source>
</evidence>
<evidence type="ECO:0000256" key="3">
    <source>
        <dbReference type="ARBA" id="ARBA00023034"/>
    </source>
</evidence>
<gene>
    <name evidence="11" type="primary">Fam20c_0</name>
    <name evidence="11" type="ORF">GTO96_0002449</name>
</gene>
<feature type="binding site" evidence="7">
    <location>
        <position position="394"/>
    </location>
    <ligand>
        <name>ATP</name>
        <dbReference type="ChEBI" id="CHEBI:30616"/>
    </ligand>
</feature>